<dbReference type="PANTHER" id="PTHR46060">
    <property type="entry name" value="MARINER MOS1 TRANSPOSASE-LIKE PROTEIN"/>
    <property type="match status" value="1"/>
</dbReference>
<dbReference type="AlphaFoldDB" id="A0A8X6G8Q9"/>
<comment type="caution">
    <text evidence="2">The sequence shown here is derived from an EMBL/GenBank/DDBJ whole genome shotgun (WGS) entry which is preliminary data.</text>
</comment>
<evidence type="ECO:0000256" key="1">
    <source>
        <dbReference type="SAM" id="MobiDB-lite"/>
    </source>
</evidence>
<evidence type="ECO:0000313" key="2">
    <source>
        <dbReference type="EMBL" id="GFQ76963.1"/>
    </source>
</evidence>
<reference evidence="2" key="1">
    <citation type="submission" date="2020-07" db="EMBL/GenBank/DDBJ databases">
        <title>Multicomponent nature underlies the extraordinary mechanical properties of spider dragline silk.</title>
        <authorList>
            <person name="Kono N."/>
            <person name="Nakamura H."/>
            <person name="Mori M."/>
            <person name="Yoshida Y."/>
            <person name="Ohtoshi R."/>
            <person name="Malay A.D."/>
            <person name="Moran D.A.P."/>
            <person name="Tomita M."/>
            <person name="Numata K."/>
            <person name="Arakawa K."/>
        </authorList>
    </citation>
    <scope>NUCLEOTIDE SEQUENCE</scope>
</reference>
<organism evidence="2 3">
    <name type="scientific">Trichonephila clavata</name>
    <name type="common">Joro spider</name>
    <name type="synonym">Nephila clavata</name>
    <dbReference type="NCBI Taxonomy" id="2740835"/>
    <lineage>
        <taxon>Eukaryota</taxon>
        <taxon>Metazoa</taxon>
        <taxon>Ecdysozoa</taxon>
        <taxon>Arthropoda</taxon>
        <taxon>Chelicerata</taxon>
        <taxon>Arachnida</taxon>
        <taxon>Araneae</taxon>
        <taxon>Araneomorphae</taxon>
        <taxon>Entelegynae</taxon>
        <taxon>Araneoidea</taxon>
        <taxon>Nephilidae</taxon>
        <taxon>Trichonephila</taxon>
    </lineage>
</organism>
<dbReference type="PANTHER" id="PTHR46060:SF3">
    <property type="entry name" value="PROTEIN GVQW3"/>
    <property type="match status" value="1"/>
</dbReference>
<keyword evidence="3" id="KW-1185">Reference proteome</keyword>
<dbReference type="EMBL" id="BMAO01021713">
    <property type="protein sequence ID" value="GFQ76963.1"/>
    <property type="molecule type" value="Genomic_DNA"/>
</dbReference>
<accession>A0A8X6G8Q9</accession>
<proteinExistence type="predicted"/>
<gene>
    <name evidence="2" type="primary">X975_26259</name>
    <name evidence="2" type="ORF">TNCT_485131</name>
</gene>
<dbReference type="OrthoDB" id="6429307at2759"/>
<protein>
    <submittedName>
        <fullName evidence="2">Histone-lysine N-methyltransferase SETMAR</fullName>
    </submittedName>
</protein>
<evidence type="ECO:0000313" key="3">
    <source>
        <dbReference type="Proteomes" id="UP000887116"/>
    </source>
</evidence>
<sequence length="142" mass="16412">MHDIPRYGRPHTATTDENVRRGGGDRITANRRITIDKVAEELEIGHERAHKISNDILRYRKVSARWALRHTWNNACRSTWNISCVTMKMAMALCFGLKRGMNRGSTISRPKRRPHLWKYPSSPVRKKFKTTPSAGKVLLTIF</sequence>
<name>A0A8X6G8Q9_TRICU</name>
<feature type="region of interest" description="Disordered" evidence="1">
    <location>
        <begin position="1"/>
        <end position="25"/>
    </location>
</feature>
<dbReference type="Proteomes" id="UP000887116">
    <property type="component" value="Unassembled WGS sequence"/>
</dbReference>
<dbReference type="InterPro" id="IPR052709">
    <property type="entry name" value="Transposase-MT_Hybrid"/>
</dbReference>